<reference evidence="2 3" key="1">
    <citation type="journal article" date="2020" name="Microorganisms">
        <title>Osmotic Adaptation and Compatible Solute Biosynthesis of Phototrophic Bacteria as Revealed from Genome Analyses.</title>
        <authorList>
            <person name="Imhoff J.F."/>
            <person name="Rahn T."/>
            <person name="Kunzel S."/>
            <person name="Keller A."/>
            <person name="Neulinger S.C."/>
        </authorList>
    </citation>
    <scope>NUCLEOTIDE SEQUENCE [LARGE SCALE GENOMIC DNA]</scope>
    <source>
        <strain evidence="2 3">DSM 6210</strain>
    </source>
</reference>
<protein>
    <submittedName>
        <fullName evidence="2">Uncharacterized protein</fullName>
    </submittedName>
</protein>
<feature type="region of interest" description="Disordered" evidence="1">
    <location>
        <begin position="1"/>
        <end position="23"/>
    </location>
</feature>
<dbReference type="RefSeq" id="WP_242475689.1">
    <property type="nucleotide sequence ID" value="NZ_NRRV01000147.1"/>
</dbReference>
<keyword evidence="3" id="KW-1185">Reference proteome</keyword>
<evidence type="ECO:0000313" key="2">
    <source>
        <dbReference type="EMBL" id="MBK1633931.1"/>
    </source>
</evidence>
<evidence type="ECO:0000313" key="3">
    <source>
        <dbReference type="Proteomes" id="UP000748752"/>
    </source>
</evidence>
<comment type="caution">
    <text evidence="2">The sequence shown here is derived from an EMBL/GenBank/DDBJ whole genome shotgun (WGS) entry which is preliminary data.</text>
</comment>
<dbReference type="Proteomes" id="UP000748752">
    <property type="component" value="Unassembled WGS sequence"/>
</dbReference>
<proteinExistence type="predicted"/>
<name>A0ABS1CPS1_9GAMM</name>
<gene>
    <name evidence="2" type="ORF">CKO31_25020</name>
</gene>
<sequence length="78" mass="8820">MKTDNAHDDDEMRPEYRREDLGTGVRGKHYQAYMESNNLVLLRPEVAEAFPTEEAVNEALLSLIRIAKASTRPRSGST</sequence>
<dbReference type="EMBL" id="NRRV01000147">
    <property type="protein sequence ID" value="MBK1633931.1"/>
    <property type="molecule type" value="Genomic_DNA"/>
</dbReference>
<accession>A0ABS1CPS1</accession>
<evidence type="ECO:0000256" key="1">
    <source>
        <dbReference type="SAM" id="MobiDB-lite"/>
    </source>
</evidence>
<organism evidence="2 3">
    <name type="scientific">Thiohalocapsa halophila</name>
    <dbReference type="NCBI Taxonomy" id="69359"/>
    <lineage>
        <taxon>Bacteria</taxon>
        <taxon>Pseudomonadati</taxon>
        <taxon>Pseudomonadota</taxon>
        <taxon>Gammaproteobacteria</taxon>
        <taxon>Chromatiales</taxon>
        <taxon>Chromatiaceae</taxon>
        <taxon>Thiohalocapsa</taxon>
    </lineage>
</organism>